<organism evidence="1 2">
    <name type="scientific">Rhabditophanes sp. KR3021</name>
    <dbReference type="NCBI Taxonomy" id="114890"/>
    <lineage>
        <taxon>Eukaryota</taxon>
        <taxon>Metazoa</taxon>
        <taxon>Ecdysozoa</taxon>
        <taxon>Nematoda</taxon>
        <taxon>Chromadorea</taxon>
        <taxon>Rhabditida</taxon>
        <taxon>Tylenchina</taxon>
        <taxon>Panagrolaimomorpha</taxon>
        <taxon>Strongyloidoidea</taxon>
        <taxon>Alloionematidae</taxon>
        <taxon>Rhabditophanes</taxon>
    </lineage>
</organism>
<accession>A0AC35U617</accession>
<name>A0AC35U617_9BILA</name>
<proteinExistence type="predicted"/>
<sequence length="142" mass="15914">MITLKSATWTTILMELVLSCVLFVSSLAVMAAQSNSIDLKGQRQHPSFSVILASILALSTILTCIQAMFALTHSRKSWLIPHIAIIIIVSGFHVVFSINWLNELSKFGNLADWITTVITCLLMQSLLFTSIYLDTRVYKYMD</sequence>
<evidence type="ECO:0000313" key="1">
    <source>
        <dbReference type="Proteomes" id="UP000095286"/>
    </source>
</evidence>
<protein>
    <submittedName>
        <fullName evidence="2">Cytochrome b561 domain-containing protein</fullName>
    </submittedName>
</protein>
<dbReference type="Proteomes" id="UP000095286">
    <property type="component" value="Unplaced"/>
</dbReference>
<evidence type="ECO:0000313" key="2">
    <source>
        <dbReference type="WBParaSite" id="RSKR_0000807400.1"/>
    </source>
</evidence>
<dbReference type="WBParaSite" id="RSKR_0000807400.1">
    <property type="protein sequence ID" value="RSKR_0000807400.1"/>
    <property type="gene ID" value="RSKR_0000807400"/>
</dbReference>
<reference evidence="2" key="1">
    <citation type="submission" date="2016-11" db="UniProtKB">
        <authorList>
            <consortium name="WormBaseParasite"/>
        </authorList>
    </citation>
    <scope>IDENTIFICATION</scope>
    <source>
        <strain evidence="2">KR3021</strain>
    </source>
</reference>